<dbReference type="GO" id="GO:0016787">
    <property type="term" value="F:hydrolase activity"/>
    <property type="evidence" value="ECO:0007669"/>
    <property type="project" value="UniProtKB-KW"/>
</dbReference>
<proteinExistence type="predicted"/>
<sequence>MYDTKEEIEALAHPTDPGFDEYFNGPDKHPMLSVPFKDVASFWAMNPQTPQLPDTPTEYTVKAPLRDGHESEVRVYKPRRSSSTTKDPLVVLIHGGGFALGHWSHIGTHARALAHLLGVTAVSIAYRLAPAHKFPQAPRDVWDTLSWLTSDAGLAALGSDVDPTRGFVVGGISAGANLATVAVQNSALLAAEDAAEKLRFSVTGLWTSIPVYYEAGTVPEKYRHLWTSRGQNAKSAVIDADAITFVKQNYGYDASSPEYCPGYGTEGAAATMPPTYIQVAGQDPLRDDGIVFEKVLREAGVKTRLDAYKGVPHGFAELTEIPLAWKNRVDMLKGFGWLLGKEEASEEQCREAWKVATETATAPGGGA</sequence>
<dbReference type="InParanoid" id="A0A136IZ18"/>
<dbReference type="InterPro" id="IPR013094">
    <property type="entry name" value="AB_hydrolase_3"/>
</dbReference>
<dbReference type="Proteomes" id="UP000070501">
    <property type="component" value="Unassembled WGS sequence"/>
</dbReference>
<dbReference type="EMBL" id="KQ964253">
    <property type="protein sequence ID" value="KXJ90039.1"/>
    <property type="molecule type" value="Genomic_DNA"/>
</dbReference>
<keyword evidence="1 3" id="KW-0378">Hydrolase</keyword>
<organism evidence="3 4">
    <name type="scientific">Microdochium bolleyi</name>
    <dbReference type="NCBI Taxonomy" id="196109"/>
    <lineage>
        <taxon>Eukaryota</taxon>
        <taxon>Fungi</taxon>
        <taxon>Dikarya</taxon>
        <taxon>Ascomycota</taxon>
        <taxon>Pezizomycotina</taxon>
        <taxon>Sordariomycetes</taxon>
        <taxon>Xylariomycetidae</taxon>
        <taxon>Xylariales</taxon>
        <taxon>Microdochiaceae</taxon>
        <taxon>Microdochium</taxon>
    </lineage>
</organism>
<dbReference type="AlphaFoldDB" id="A0A136IZ18"/>
<dbReference type="OrthoDB" id="408631at2759"/>
<evidence type="ECO:0000259" key="2">
    <source>
        <dbReference type="Pfam" id="PF07859"/>
    </source>
</evidence>
<evidence type="ECO:0000313" key="3">
    <source>
        <dbReference type="EMBL" id="KXJ90039.1"/>
    </source>
</evidence>
<reference evidence="4" key="1">
    <citation type="submission" date="2016-02" db="EMBL/GenBank/DDBJ databases">
        <title>Draft genome sequence of Microdochium bolleyi, a fungal endophyte of beachgrass.</title>
        <authorList>
            <consortium name="DOE Joint Genome Institute"/>
            <person name="David A.S."/>
            <person name="May G."/>
            <person name="Haridas S."/>
            <person name="Lim J."/>
            <person name="Wang M."/>
            <person name="Labutti K."/>
            <person name="Lipzen A."/>
            <person name="Barry K."/>
            <person name="Grigoriev I.V."/>
        </authorList>
    </citation>
    <scope>NUCLEOTIDE SEQUENCE [LARGE SCALE GENOMIC DNA]</scope>
    <source>
        <strain evidence="4">J235TASD1</strain>
    </source>
</reference>
<protein>
    <submittedName>
        <fullName evidence="3">Alpha/Beta hydrolase protein</fullName>
    </submittedName>
</protein>
<name>A0A136IZ18_9PEZI</name>
<keyword evidence="4" id="KW-1185">Reference proteome</keyword>
<dbReference type="PANTHER" id="PTHR48081">
    <property type="entry name" value="AB HYDROLASE SUPERFAMILY PROTEIN C4A8.06C"/>
    <property type="match status" value="1"/>
</dbReference>
<dbReference type="InterPro" id="IPR029058">
    <property type="entry name" value="AB_hydrolase_fold"/>
</dbReference>
<dbReference type="STRING" id="196109.A0A136IZ18"/>
<evidence type="ECO:0000256" key="1">
    <source>
        <dbReference type="ARBA" id="ARBA00022801"/>
    </source>
</evidence>
<feature type="domain" description="Alpha/beta hydrolase fold-3" evidence="2">
    <location>
        <begin position="90"/>
        <end position="316"/>
    </location>
</feature>
<accession>A0A136IZ18</accession>
<dbReference type="Pfam" id="PF07859">
    <property type="entry name" value="Abhydrolase_3"/>
    <property type="match status" value="1"/>
</dbReference>
<evidence type="ECO:0000313" key="4">
    <source>
        <dbReference type="Proteomes" id="UP000070501"/>
    </source>
</evidence>
<gene>
    <name evidence="3" type="ORF">Micbo1qcDRAFT_234720</name>
</gene>
<dbReference type="Gene3D" id="3.40.50.1820">
    <property type="entry name" value="alpha/beta hydrolase"/>
    <property type="match status" value="1"/>
</dbReference>
<dbReference type="InterPro" id="IPR050300">
    <property type="entry name" value="GDXG_lipolytic_enzyme"/>
</dbReference>
<dbReference type="SUPFAM" id="SSF53474">
    <property type="entry name" value="alpha/beta-Hydrolases"/>
    <property type="match status" value="1"/>
</dbReference>